<feature type="chain" id="PRO_5042104328" evidence="2">
    <location>
        <begin position="18"/>
        <end position="122"/>
    </location>
</feature>
<keyword evidence="2" id="KW-0732">Signal</keyword>
<feature type="signal peptide" evidence="2">
    <location>
        <begin position="1"/>
        <end position="17"/>
    </location>
</feature>
<feature type="non-terminal residue" evidence="3">
    <location>
        <position position="122"/>
    </location>
</feature>
<sequence length="122" mass="13246">MWRILTACLLLASLALGHHDGTDHGEDDDRKALIMIEIERNVGNGTGLKDKRSPQHESSQAVYGASPGQFVVRTVPTEESGSQADIPPEYLSLLQQLVVQQHQGAGQDAQQQLPPINELLVA</sequence>
<feature type="region of interest" description="Disordered" evidence="1">
    <location>
        <begin position="103"/>
        <end position="122"/>
    </location>
</feature>
<feature type="region of interest" description="Disordered" evidence="1">
    <location>
        <begin position="44"/>
        <end position="63"/>
    </location>
</feature>
<proteinExistence type="predicted"/>
<feature type="compositionally biased region" description="Low complexity" evidence="1">
    <location>
        <begin position="103"/>
        <end position="112"/>
    </location>
</feature>
<organism evidence="3 4">
    <name type="scientific">Diploptera punctata</name>
    <name type="common">Pacific beetle cockroach</name>
    <dbReference type="NCBI Taxonomy" id="6984"/>
    <lineage>
        <taxon>Eukaryota</taxon>
        <taxon>Metazoa</taxon>
        <taxon>Ecdysozoa</taxon>
        <taxon>Arthropoda</taxon>
        <taxon>Hexapoda</taxon>
        <taxon>Insecta</taxon>
        <taxon>Pterygota</taxon>
        <taxon>Neoptera</taxon>
        <taxon>Polyneoptera</taxon>
        <taxon>Dictyoptera</taxon>
        <taxon>Blattodea</taxon>
        <taxon>Blaberoidea</taxon>
        <taxon>Blaberidae</taxon>
        <taxon>Diplopterinae</taxon>
        <taxon>Diploptera</taxon>
    </lineage>
</organism>
<comment type="caution">
    <text evidence="3">The sequence shown here is derived from an EMBL/GenBank/DDBJ whole genome shotgun (WGS) entry which is preliminary data.</text>
</comment>
<dbReference type="Proteomes" id="UP001233999">
    <property type="component" value="Unassembled WGS sequence"/>
</dbReference>
<evidence type="ECO:0000313" key="3">
    <source>
        <dbReference type="EMBL" id="KAJ9594246.1"/>
    </source>
</evidence>
<accession>A0AAD8A825</accession>
<evidence type="ECO:0000256" key="2">
    <source>
        <dbReference type="SAM" id="SignalP"/>
    </source>
</evidence>
<keyword evidence="4" id="KW-1185">Reference proteome</keyword>
<reference evidence="3" key="2">
    <citation type="submission" date="2023-05" db="EMBL/GenBank/DDBJ databases">
        <authorList>
            <person name="Fouks B."/>
        </authorList>
    </citation>
    <scope>NUCLEOTIDE SEQUENCE</scope>
    <source>
        <strain evidence="3">Stay&amp;Tobe</strain>
        <tissue evidence="3">Testes</tissue>
    </source>
</reference>
<protein>
    <submittedName>
        <fullName evidence="3">Uncharacterized protein</fullName>
    </submittedName>
</protein>
<evidence type="ECO:0000313" key="4">
    <source>
        <dbReference type="Proteomes" id="UP001233999"/>
    </source>
</evidence>
<name>A0AAD8A825_DIPPU</name>
<dbReference type="AlphaFoldDB" id="A0AAD8A825"/>
<gene>
    <name evidence="3" type="ORF">L9F63_014323</name>
</gene>
<dbReference type="EMBL" id="JASPKZ010003062">
    <property type="protein sequence ID" value="KAJ9594246.1"/>
    <property type="molecule type" value="Genomic_DNA"/>
</dbReference>
<evidence type="ECO:0000256" key="1">
    <source>
        <dbReference type="SAM" id="MobiDB-lite"/>
    </source>
</evidence>
<reference evidence="3" key="1">
    <citation type="journal article" date="2023" name="IScience">
        <title>Live-bearing cockroach genome reveals convergent evolutionary mechanisms linked to viviparity in insects and beyond.</title>
        <authorList>
            <person name="Fouks B."/>
            <person name="Harrison M.C."/>
            <person name="Mikhailova A.A."/>
            <person name="Marchal E."/>
            <person name="English S."/>
            <person name="Carruthers M."/>
            <person name="Jennings E.C."/>
            <person name="Chiamaka E.L."/>
            <person name="Frigard R.A."/>
            <person name="Pippel M."/>
            <person name="Attardo G.M."/>
            <person name="Benoit J.B."/>
            <person name="Bornberg-Bauer E."/>
            <person name="Tobe S.S."/>
        </authorList>
    </citation>
    <scope>NUCLEOTIDE SEQUENCE</scope>
    <source>
        <strain evidence="3">Stay&amp;Tobe</strain>
    </source>
</reference>